<evidence type="ECO:0000313" key="2">
    <source>
        <dbReference type="Proteomes" id="UP000292282"/>
    </source>
</evidence>
<comment type="caution">
    <text evidence="1">The sequence shown here is derived from an EMBL/GenBank/DDBJ whole genome shotgun (WGS) entry which is preliminary data.</text>
</comment>
<proteinExistence type="predicted"/>
<keyword evidence="2" id="KW-1185">Reference proteome</keyword>
<dbReference type="AlphaFoldDB" id="A0A4Q9LI69"/>
<name>A0A4Q9LI69_9MICR</name>
<evidence type="ECO:0000313" key="1">
    <source>
        <dbReference type="EMBL" id="TBU07858.1"/>
    </source>
</evidence>
<dbReference type="VEuPathDB" id="MicrosporidiaDB:CWI38_2341p0010"/>
<dbReference type="Proteomes" id="UP000292282">
    <property type="component" value="Unassembled WGS sequence"/>
</dbReference>
<sequence length="63" mass="7458">MAASIGLIGKKSYYEEDAIHKKYFSSYELKKYLENTDLNIKSLVMKIKYISRIKYLIKSILFD</sequence>
<dbReference type="EMBL" id="PITK01002341">
    <property type="protein sequence ID" value="TBU07858.1"/>
    <property type="molecule type" value="Genomic_DNA"/>
</dbReference>
<reference evidence="1 2" key="1">
    <citation type="submission" date="2017-12" db="EMBL/GenBank/DDBJ databases">
        <authorList>
            <person name="Pombert J.-F."/>
            <person name="Haag K.L."/>
            <person name="Ebert D."/>
        </authorList>
    </citation>
    <scope>NUCLEOTIDE SEQUENCE [LARGE SCALE GENOMIC DNA]</scope>
    <source>
        <strain evidence="1">IL-G-3</strain>
    </source>
</reference>
<protein>
    <submittedName>
        <fullName evidence="1">Uncharacterized protein</fullName>
    </submittedName>
</protein>
<accession>A0A4Q9LI69</accession>
<gene>
    <name evidence="1" type="ORF">CWI38_2341p0010</name>
</gene>
<organism evidence="1 2">
    <name type="scientific">Hamiltosporidium tvaerminnensis</name>
    <dbReference type="NCBI Taxonomy" id="1176355"/>
    <lineage>
        <taxon>Eukaryota</taxon>
        <taxon>Fungi</taxon>
        <taxon>Fungi incertae sedis</taxon>
        <taxon>Microsporidia</taxon>
        <taxon>Dubosqiidae</taxon>
        <taxon>Hamiltosporidium</taxon>
    </lineage>
</organism>